<dbReference type="STRING" id="1817883.A3G31_03965"/>
<reference evidence="1 2" key="1">
    <citation type="journal article" date="2016" name="Nat. Commun.">
        <title>Thousands of microbial genomes shed light on interconnected biogeochemical processes in an aquifer system.</title>
        <authorList>
            <person name="Anantharaman K."/>
            <person name="Brown C.T."/>
            <person name="Hug L.A."/>
            <person name="Sharon I."/>
            <person name="Castelle C.J."/>
            <person name="Probst A.J."/>
            <person name="Thomas B.C."/>
            <person name="Singh A."/>
            <person name="Wilkins M.J."/>
            <person name="Karaoz U."/>
            <person name="Brodie E.L."/>
            <person name="Williams K.H."/>
            <person name="Hubbard S.S."/>
            <person name="Banfield J.F."/>
        </authorList>
    </citation>
    <scope>NUCLEOTIDE SEQUENCE [LARGE SCALE GENOMIC DNA]</scope>
</reference>
<evidence type="ECO:0000313" key="1">
    <source>
        <dbReference type="EMBL" id="OGL54695.1"/>
    </source>
</evidence>
<gene>
    <name evidence="1" type="ORF">A3G31_03965</name>
</gene>
<comment type="caution">
    <text evidence="1">The sequence shown here is derived from an EMBL/GenBank/DDBJ whole genome shotgun (WGS) entry which is preliminary data.</text>
</comment>
<protein>
    <submittedName>
        <fullName evidence="1">Uncharacterized protein</fullName>
    </submittedName>
</protein>
<organism evidence="1 2">
    <name type="scientific">Candidatus Schekmanbacteria bacterium RIFCSPLOWO2_12_FULL_38_15</name>
    <dbReference type="NCBI Taxonomy" id="1817883"/>
    <lineage>
        <taxon>Bacteria</taxon>
        <taxon>Candidatus Schekmaniibacteriota</taxon>
    </lineage>
</organism>
<name>A0A1F7SLN5_9BACT</name>
<dbReference type="AlphaFoldDB" id="A0A1F7SLN5"/>
<evidence type="ECO:0000313" key="2">
    <source>
        <dbReference type="Proteomes" id="UP000178082"/>
    </source>
</evidence>
<dbReference type="Proteomes" id="UP000178082">
    <property type="component" value="Unassembled WGS sequence"/>
</dbReference>
<proteinExistence type="predicted"/>
<accession>A0A1F7SLN5</accession>
<sequence length="262" mass="30384">MTKYLGPKETEVISRLSYEKTTIITRKQFDRLFGQSVLTRQIIYQLRKKGILKPITKGIYYYSPLEAGPAGSHINEFLIPPVLFLSGNYYVGYSTMYNYYRFTNQIFQTFYILNTSLQRERIICGIPFKLLKISPKRMYGIEKVKIRESEITISDRERTLVDLIYFSDPVGGLKKALEILRLQVTSNKVDVKKLIKYTILFPCMAVRKRIGFALEQCRVNDSLLAPLIKCVRNASLTTLYSSKSRKGTINNKWKVILNDSQQ</sequence>
<dbReference type="EMBL" id="MGDI01000009">
    <property type="protein sequence ID" value="OGL54695.1"/>
    <property type="molecule type" value="Genomic_DNA"/>
</dbReference>